<keyword evidence="12" id="KW-1185">Reference proteome</keyword>
<dbReference type="CDD" id="cd00190">
    <property type="entry name" value="Tryp_SPc"/>
    <property type="match status" value="1"/>
</dbReference>
<dbReference type="AlphaFoldDB" id="A0A6A4VVC5"/>
<feature type="compositionally biased region" description="Basic and acidic residues" evidence="9">
    <location>
        <begin position="211"/>
        <end position="229"/>
    </location>
</feature>
<evidence type="ECO:0000313" key="12">
    <source>
        <dbReference type="Proteomes" id="UP000440578"/>
    </source>
</evidence>
<evidence type="ECO:0000256" key="3">
    <source>
        <dbReference type="ARBA" id="ARBA00017161"/>
    </source>
</evidence>
<dbReference type="PROSITE" id="PS00134">
    <property type="entry name" value="TRYPSIN_HIS"/>
    <property type="match status" value="1"/>
</dbReference>
<proteinExistence type="inferred from homology"/>
<reference evidence="11 12" key="1">
    <citation type="submission" date="2019-07" db="EMBL/GenBank/DDBJ databases">
        <title>Draft genome assembly of a fouling barnacle, Amphibalanus amphitrite (Darwin, 1854): The first reference genome for Thecostraca.</title>
        <authorList>
            <person name="Kim W."/>
        </authorList>
    </citation>
    <scope>NUCLEOTIDE SEQUENCE [LARGE SCALE GENOMIC DNA]</scope>
    <source>
        <strain evidence="11">SNU_AA5</strain>
        <tissue evidence="11">Soma without cirri and trophi</tissue>
    </source>
</reference>
<dbReference type="InterPro" id="IPR001254">
    <property type="entry name" value="Trypsin_dom"/>
</dbReference>
<evidence type="ECO:0000256" key="1">
    <source>
        <dbReference type="ARBA" id="ARBA00001656"/>
    </source>
</evidence>
<dbReference type="InterPro" id="IPR001314">
    <property type="entry name" value="Peptidase_S1A"/>
</dbReference>
<feature type="domain" description="Peptidase S1" evidence="10">
    <location>
        <begin position="274"/>
        <end position="485"/>
    </location>
</feature>
<dbReference type="EMBL" id="VIIS01001446">
    <property type="protein sequence ID" value="KAF0298095.1"/>
    <property type="molecule type" value="Genomic_DNA"/>
</dbReference>
<dbReference type="SMART" id="SM00020">
    <property type="entry name" value="Tryp_SPc"/>
    <property type="match status" value="1"/>
</dbReference>
<dbReference type="SUPFAM" id="SSF50494">
    <property type="entry name" value="Trypsin-like serine proteases"/>
    <property type="match status" value="1"/>
</dbReference>
<dbReference type="PROSITE" id="PS00135">
    <property type="entry name" value="TRYPSIN_SER"/>
    <property type="match status" value="1"/>
</dbReference>
<organism evidence="11 12">
    <name type="scientific">Amphibalanus amphitrite</name>
    <name type="common">Striped barnacle</name>
    <name type="synonym">Balanus amphitrite</name>
    <dbReference type="NCBI Taxonomy" id="1232801"/>
    <lineage>
        <taxon>Eukaryota</taxon>
        <taxon>Metazoa</taxon>
        <taxon>Ecdysozoa</taxon>
        <taxon>Arthropoda</taxon>
        <taxon>Crustacea</taxon>
        <taxon>Multicrustacea</taxon>
        <taxon>Cirripedia</taxon>
        <taxon>Thoracica</taxon>
        <taxon>Thoracicalcarea</taxon>
        <taxon>Balanomorpha</taxon>
        <taxon>Balanoidea</taxon>
        <taxon>Balanidae</taxon>
        <taxon>Amphibalaninae</taxon>
        <taxon>Amphibalanus</taxon>
    </lineage>
</organism>
<keyword evidence="8" id="KW-0378">Hydrolase</keyword>
<keyword evidence="8" id="KW-0720">Serine protease</keyword>
<dbReference type="PROSITE" id="PS50240">
    <property type="entry name" value="TRYPSIN_DOM"/>
    <property type="match status" value="1"/>
</dbReference>
<keyword evidence="6" id="KW-0325">Glycoprotein</keyword>
<dbReference type="PANTHER" id="PTHR24252:SF8">
    <property type="entry name" value="ACROSIN"/>
    <property type="match status" value="1"/>
</dbReference>
<dbReference type="Gene3D" id="2.40.10.10">
    <property type="entry name" value="Trypsin-like serine proteases"/>
    <property type="match status" value="3"/>
</dbReference>
<feature type="compositionally biased region" description="Acidic residues" evidence="9">
    <location>
        <begin position="185"/>
        <end position="196"/>
    </location>
</feature>
<dbReference type="InterPro" id="IPR018114">
    <property type="entry name" value="TRYPSIN_HIS"/>
</dbReference>
<comment type="caution">
    <text evidence="11">The sequence shown here is derived from an EMBL/GenBank/DDBJ whole genome shotgun (WGS) entry which is preliminary data.</text>
</comment>
<feature type="region of interest" description="Disordered" evidence="9">
    <location>
        <begin position="96"/>
        <end position="233"/>
    </location>
</feature>
<evidence type="ECO:0000256" key="8">
    <source>
        <dbReference type="RuleBase" id="RU363034"/>
    </source>
</evidence>
<evidence type="ECO:0000256" key="7">
    <source>
        <dbReference type="ARBA" id="ARBA00024195"/>
    </source>
</evidence>
<dbReference type="OrthoDB" id="10004439at2759"/>
<dbReference type="InterPro" id="IPR009003">
    <property type="entry name" value="Peptidase_S1_PA"/>
</dbReference>
<name>A0A6A4VVC5_AMPAM</name>
<evidence type="ECO:0000259" key="10">
    <source>
        <dbReference type="PROSITE" id="PS50240"/>
    </source>
</evidence>
<dbReference type="PRINTS" id="PR00722">
    <property type="entry name" value="CHYMOTRYPSIN"/>
</dbReference>
<keyword evidence="5" id="KW-1015">Disulfide bond</keyword>
<evidence type="ECO:0000256" key="4">
    <source>
        <dbReference type="ARBA" id="ARBA00022729"/>
    </source>
</evidence>
<dbReference type="FunFam" id="2.40.10.10:FF:000028">
    <property type="entry name" value="Serine protease easter"/>
    <property type="match status" value="1"/>
</dbReference>
<dbReference type="InterPro" id="IPR022700">
    <property type="entry name" value="CLIP"/>
</dbReference>
<dbReference type="InterPro" id="IPR033116">
    <property type="entry name" value="TRYPSIN_SER"/>
</dbReference>
<dbReference type="EC" id="3.4.21.10" evidence="2"/>
<keyword evidence="8" id="KW-0645">Protease</keyword>
<dbReference type="InterPro" id="IPR043504">
    <property type="entry name" value="Peptidase_S1_PA_chymotrypsin"/>
</dbReference>
<comment type="similarity">
    <text evidence="7">Belongs to the peptidase S1 family. CLIP subfamily.</text>
</comment>
<dbReference type="GO" id="GO:0004252">
    <property type="term" value="F:serine-type endopeptidase activity"/>
    <property type="evidence" value="ECO:0007669"/>
    <property type="project" value="InterPro"/>
</dbReference>
<sequence>MTLNPCHVYLNAGHGFSSASAGGHKCWSPRGAVGSCQTIKECGLVSSYSILHAVRTRLCYWRSGQPFICCPKPVIDLSAKRRFWYGFFRGKTVTDGLETGTTATPPVEPPTFTTTTTTTEVPTIFHRPTVSPPSPSTSSPTSRPPSPSITFPSDQSLVGAESVPVPSKRLRPPPPPAVAVNVSLVEEEEEEEELPVEAEKDMPTLDPFPMNHKEVVTKPSDSPESRDSADGVCGRSDPVVLADELSAQVLREAFPEVKPVFAVPGGAFGKEARVTGGFASVQGRWPWMAMLGKLESSNITWLCGGSIIDEYHILTAAHCALERPNIVRVGGHNIELDFRSGDRSERHEVAKLTLHPQYRPPRSYHDIAIVTLRRALVYSRFLREAQIQLVRRKFCNASYARLGRAFFDKYPSGVLSHIICAGDEKGGVDACQGDSGGPLVQHNEATNTYHQIGVISSGFGCGNPEYPGLYVSVKHHLKFIAAVTASHWSHVKTDPTEADLVEICRIQSVSVEVLPDPVGVS</sequence>
<dbReference type="Pfam" id="PF00089">
    <property type="entry name" value="Trypsin"/>
    <property type="match status" value="1"/>
</dbReference>
<evidence type="ECO:0000256" key="2">
    <source>
        <dbReference type="ARBA" id="ARBA00012050"/>
    </source>
</evidence>
<evidence type="ECO:0000256" key="6">
    <source>
        <dbReference type="ARBA" id="ARBA00023180"/>
    </source>
</evidence>
<keyword evidence="4" id="KW-0732">Signal</keyword>
<evidence type="ECO:0000256" key="5">
    <source>
        <dbReference type="ARBA" id="ARBA00023157"/>
    </source>
</evidence>
<evidence type="ECO:0000256" key="9">
    <source>
        <dbReference type="SAM" id="MobiDB-lite"/>
    </source>
</evidence>
<dbReference type="SMART" id="SM00680">
    <property type="entry name" value="CLIP"/>
    <property type="match status" value="1"/>
</dbReference>
<evidence type="ECO:0000313" key="11">
    <source>
        <dbReference type="EMBL" id="KAF0298095.1"/>
    </source>
</evidence>
<dbReference type="Proteomes" id="UP000440578">
    <property type="component" value="Unassembled WGS sequence"/>
</dbReference>
<accession>A0A6A4VVC5</accession>
<comment type="catalytic activity">
    <reaction evidence="1">
        <text>Preferential cleavage: Arg-|-Xaa, Lys-|-Xaa.</text>
        <dbReference type="EC" id="3.4.21.10"/>
    </reaction>
</comment>
<protein>
    <recommendedName>
        <fullName evidence="3">Acrosin</fullName>
        <ecNumber evidence="2">3.4.21.10</ecNumber>
    </recommendedName>
</protein>
<dbReference type="GO" id="GO:0006508">
    <property type="term" value="P:proteolysis"/>
    <property type="evidence" value="ECO:0007669"/>
    <property type="project" value="UniProtKB-KW"/>
</dbReference>
<feature type="compositionally biased region" description="Low complexity" evidence="9">
    <location>
        <begin position="98"/>
        <end position="123"/>
    </location>
</feature>
<gene>
    <name evidence="11" type="primary">CFB_5</name>
    <name evidence="11" type="ORF">FJT64_004523</name>
</gene>
<dbReference type="PANTHER" id="PTHR24252">
    <property type="entry name" value="ACROSIN-RELATED"/>
    <property type="match status" value="1"/>
</dbReference>